<evidence type="ECO:0000256" key="3">
    <source>
        <dbReference type="ARBA" id="ARBA00022989"/>
    </source>
</evidence>
<dbReference type="SUPFAM" id="SSF50182">
    <property type="entry name" value="Sm-like ribonucleoproteins"/>
    <property type="match status" value="1"/>
</dbReference>
<organism evidence="8 9">
    <name type="scientific">Durusdinium trenchii</name>
    <dbReference type="NCBI Taxonomy" id="1381693"/>
    <lineage>
        <taxon>Eukaryota</taxon>
        <taxon>Sar</taxon>
        <taxon>Alveolata</taxon>
        <taxon>Dinophyceae</taxon>
        <taxon>Suessiales</taxon>
        <taxon>Symbiodiniaceae</taxon>
        <taxon>Durusdinium</taxon>
    </lineage>
</organism>
<dbReference type="InterPro" id="IPR006685">
    <property type="entry name" value="MscS_channel_2nd"/>
</dbReference>
<dbReference type="Gene3D" id="1.10.287.1260">
    <property type="match status" value="1"/>
</dbReference>
<evidence type="ECO:0000256" key="2">
    <source>
        <dbReference type="ARBA" id="ARBA00022692"/>
    </source>
</evidence>
<feature type="transmembrane region" description="Helical" evidence="6">
    <location>
        <begin position="328"/>
        <end position="346"/>
    </location>
</feature>
<dbReference type="Proteomes" id="UP001642484">
    <property type="component" value="Unassembled WGS sequence"/>
</dbReference>
<feature type="domain" description="Mechanosensitive ion channel MscS" evidence="7">
    <location>
        <begin position="370"/>
        <end position="438"/>
    </location>
</feature>
<proteinExistence type="predicted"/>
<evidence type="ECO:0000256" key="6">
    <source>
        <dbReference type="SAM" id="Phobius"/>
    </source>
</evidence>
<dbReference type="PANTHER" id="PTHR30566:SF5">
    <property type="entry name" value="MECHANOSENSITIVE ION CHANNEL PROTEIN 1, MITOCHONDRIAL-RELATED"/>
    <property type="match status" value="1"/>
</dbReference>
<dbReference type="Pfam" id="PF00924">
    <property type="entry name" value="MS_channel_2nd"/>
    <property type="match status" value="1"/>
</dbReference>
<dbReference type="EMBL" id="CAXAMN010000681">
    <property type="protein sequence ID" value="CAK8990136.1"/>
    <property type="molecule type" value="Genomic_DNA"/>
</dbReference>
<accession>A0ABP0HIU3</accession>
<evidence type="ECO:0000313" key="8">
    <source>
        <dbReference type="EMBL" id="CAK8990136.1"/>
    </source>
</evidence>
<evidence type="ECO:0000313" key="9">
    <source>
        <dbReference type="Proteomes" id="UP001642484"/>
    </source>
</evidence>
<dbReference type="PANTHER" id="PTHR30566">
    <property type="entry name" value="YNAI-RELATED MECHANOSENSITIVE ION CHANNEL"/>
    <property type="match status" value="1"/>
</dbReference>
<sequence length="585" mass="66140">MEEQMKELCKRIAEGIPELEKRFTTLEKKQEDLTKSVNEELLERIAALEQKVERHPPEGKVEALCLRTSRRVQIGHFLNVARGLLTLLASPIVIHLLFKFTDFFNRSTQLFHRMILRIIVFLGASIWLTKASLKTNFEATTSALRLHMAESFQQMRMQHWLAWKLSTFIISVSTGLSRTTLALAAVNFGVRVLPDTWTWDLTTSDPYLKLLDADGNGELTAQEVFDFVFSISNRIWQVCMTSLLGFCLLRLLKPPSDQIPWSEVKGRKSRSKNAPKSADGNDVPSTSAQSVPLPPMCQALSRVVFAMQNPRNAELRILARRAAMASRFIDFLIIMAFFVWPWTFLFGLRPRLIFAFGGVGGLAVGLAARNVVGNLIASFLIQLNRPFVEGDEIEHASKNLIGVVEEIGIINTHVNSRDGVLVHVPNTTLLDDVVVNMSMRDFRTILESVYLVPDSVESLSQLVEDIQHRLDTFEGLLQEEDVQRLLRLRGGRIKLFRPLCMFDGYCDLGLKLTIYAFAKGSLSRRDFQHLKSRLMLSVHDIVLSQGVQIGQLATSDVRRRRKTTNVAPKQRSSEKSSEGNDDLFS</sequence>
<comment type="caution">
    <text evidence="8">The sequence shown here is derived from an EMBL/GenBank/DDBJ whole genome shotgun (WGS) entry which is preliminary data.</text>
</comment>
<dbReference type="Gene3D" id="2.30.30.60">
    <property type="match status" value="1"/>
</dbReference>
<evidence type="ECO:0000256" key="4">
    <source>
        <dbReference type="ARBA" id="ARBA00023136"/>
    </source>
</evidence>
<reference evidence="8 9" key="1">
    <citation type="submission" date="2024-02" db="EMBL/GenBank/DDBJ databases">
        <authorList>
            <person name="Chen Y."/>
            <person name="Shah S."/>
            <person name="Dougan E. K."/>
            <person name="Thang M."/>
            <person name="Chan C."/>
        </authorList>
    </citation>
    <scope>NUCLEOTIDE SEQUENCE [LARGE SCALE GENOMIC DNA]</scope>
</reference>
<comment type="subcellular location">
    <subcellularLocation>
        <location evidence="1">Membrane</location>
    </subcellularLocation>
</comment>
<keyword evidence="2 6" id="KW-0812">Transmembrane</keyword>
<keyword evidence="9" id="KW-1185">Reference proteome</keyword>
<evidence type="ECO:0000256" key="5">
    <source>
        <dbReference type="SAM" id="MobiDB-lite"/>
    </source>
</evidence>
<keyword evidence="3 6" id="KW-1133">Transmembrane helix</keyword>
<dbReference type="InterPro" id="IPR010920">
    <property type="entry name" value="LSM_dom_sf"/>
</dbReference>
<keyword evidence="4 6" id="KW-0472">Membrane</keyword>
<dbReference type="InterPro" id="IPR023408">
    <property type="entry name" value="MscS_beta-dom_sf"/>
</dbReference>
<name>A0ABP0HIU3_9DINO</name>
<evidence type="ECO:0000256" key="1">
    <source>
        <dbReference type="ARBA" id="ARBA00004370"/>
    </source>
</evidence>
<feature type="transmembrane region" description="Helical" evidence="6">
    <location>
        <begin position="77"/>
        <end position="98"/>
    </location>
</feature>
<dbReference type="InterPro" id="IPR018247">
    <property type="entry name" value="EF_Hand_1_Ca_BS"/>
</dbReference>
<dbReference type="PROSITE" id="PS00018">
    <property type="entry name" value="EF_HAND_1"/>
    <property type="match status" value="1"/>
</dbReference>
<evidence type="ECO:0000259" key="7">
    <source>
        <dbReference type="Pfam" id="PF00924"/>
    </source>
</evidence>
<feature type="transmembrane region" description="Helical" evidence="6">
    <location>
        <begin position="110"/>
        <end position="128"/>
    </location>
</feature>
<protein>
    <recommendedName>
        <fullName evidence="7">Mechanosensitive ion channel MscS domain-containing protein</fullName>
    </recommendedName>
</protein>
<feature type="region of interest" description="Disordered" evidence="5">
    <location>
        <begin position="559"/>
        <end position="585"/>
    </location>
</feature>
<feature type="region of interest" description="Disordered" evidence="5">
    <location>
        <begin position="262"/>
        <end position="291"/>
    </location>
</feature>
<gene>
    <name evidence="8" type="ORF">CCMP2556_LOCUS1938</name>
</gene>